<dbReference type="GO" id="GO:0005576">
    <property type="term" value="C:extracellular region"/>
    <property type="evidence" value="ECO:0007669"/>
    <property type="project" value="UniProtKB-SubCell"/>
</dbReference>
<name>K4K943_ARAVE</name>
<proteinExistence type="evidence at transcript level"/>
<evidence type="ECO:0000313" key="4">
    <source>
        <dbReference type="EMBL" id="AFU90302.1"/>
    </source>
</evidence>
<feature type="signal peptide" evidence="3">
    <location>
        <begin position="1"/>
        <end position="19"/>
    </location>
</feature>
<evidence type="ECO:0000256" key="1">
    <source>
        <dbReference type="ARBA" id="ARBA00004613"/>
    </source>
</evidence>
<organism evidence="4">
    <name type="scientific">Araneus ventricosus</name>
    <name type="common">Orbweaver spider</name>
    <name type="synonym">Epeira ventricosa</name>
    <dbReference type="NCBI Taxonomy" id="182803"/>
    <lineage>
        <taxon>Eukaryota</taxon>
        <taxon>Metazoa</taxon>
        <taxon>Ecdysozoa</taxon>
        <taxon>Arthropoda</taxon>
        <taxon>Chelicerata</taxon>
        <taxon>Arachnida</taxon>
        <taxon>Araneae</taxon>
        <taxon>Araneomorphae</taxon>
        <taxon>Entelegynae</taxon>
        <taxon>Araneoidea</taxon>
        <taxon>Araneidae</taxon>
        <taxon>Araneus</taxon>
    </lineage>
</organism>
<comment type="subcellular location">
    <subcellularLocation>
        <location evidence="1">Secreted</location>
    </subcellularLocation>
</comment>
<keyword evidence="2" id="KW-0964">Secreted</keyword>
<reference evidence="4" key="1">
    <citation type="submission" date="2012-07" db="EMBL/GenBank/DDBJ databases">
        <title>Molecular cloning and characterization of two peptide toxins from the spider Araneus ventricosus.</title>
        <authorList>
            <person name="Wan H."/>
            <person name="Lee K.S."/>
            <person name="Jin B.R."/>
        </authorList>
    </citation>
    <scope>NUCLEOTIDE SEQUENCE</scope>
</reference>
<dbReference type="AlphaFoldDB" id="K4K943"/>
<dbReference type="InterPro" id="IPR004214">
    <property type="entry name" value="Conotoxin"/>
</dbReference>
<evidence type="ECO:0000256" key="3">
    <source>
        <dbReference type="SAM" id="SignalP"/>
    </source>
</evidence>
<evidence type="ECO:0000256" key="2">
    <source>
        <dbReference type="ARBA" id="ARBA00022525"/>
    </source>
</evidence>
<accession>K4K943</accession>
<keyword evidence="3" id="KW-0732">Signal</keyword>
<dbReference type="EMBL" id="JX443501">
    <property type="protein sequence ID" value="AFU90302.1"/>
    <property type="molecule type" value="mRNA"/>
</dbReference>
<feature type="chain" id="PRO_5003878129" evidence="3">
    <location>
        <begin position="20"/>
        <end position="81"/>
    </location>
</feature>
<protein>
    <submittedName>
        <fullName evidence="4">Peptide toxin T-39</fullName>
    </submittedName>
</protein>
<dbReference type="GO" id="GO:0008200">
    <property type="term" value="F:ion channel inhibitor activity"/>
    <property type="evidence" value="ECO:0007669"/>
    <property type="project" value="InterPro"/>
</dbReference>
<dbReference type="Pfam" id="PF02950">
    <property type="entry name" value="Conotoxin"/>
    <property type="match status" value="1"/>
</dbReference>
<sequence length="81" mass="9086">MQKLVIAVVFMLLANLVICFEAEGDRSSFTAHLSESDTEVARADQTCRKRFRTCNPPARCCPGYKCIRDGSGILRCQEPLF</sequence>